<keyword evidence="1" id="KW-0677">Repeat</keyword>
<dbReference type="AlphaFoldDB" id="A0A497XLY5"/>
<dbReference type="InterPro" id="IPR007730">
    <property type="entry name" value="SPOR-like_dom"/>
</dbReference>
<dbReference type="PROSITE" id="PS51257">
    <property type="entry name" value="PROKAR_LIPOPROTEIN"/>
    <property type="match status" value="1"/>
</dbReference>
<dbReference type="Gene3D" id="1.25.40.10">
    <property type="entry name" value="Tetratricopeptide repeat domain"/>
    <property type="match status" value="1"/>
</dbReference>
<dbReference type="InterPro" id="IPR038440">
    <property type="entry name" value="FimV_C_sf"/>
</dbReference>
<dbReference type="SUPFAM" id="SSF81901">
    <property type="entry name" value="HCP-like"/>
    <property type="match status" value="1"/>
</dbReference>
<dbReference type="SUPFAM" id="SSF110997">
    <property type="entry name" value="Sporulation related repeat"/>
    <property type="match status" value="1"/>
</dbReference>
<keyword evidence="4" id="KW-0732">Signal</keyword>
<feature type="repeat" description="TPR" evidence="3">
    <location>
        <begin position="200"/>
        <end position="233"/>
    </location>
</feature>
<evidence type="ECO:0000256" key="4">
    <source>
        <dbReference type="SAM" id="SignalP"/>
    </source>
</evidence>
<accession>A0A497XLY5</accession>
<dbReference type="InterPro" id="IPR036680">
    <property type="entry name" value="SPOR-like_sf"/>
</dbReference>
<dbReference type="PANTHER" id="PTHR45586:SF1">
    <property type="entry name" value="LIPOPOLYSACCHARIDE ASSEMBLY PROTEIN B"/>
    <property type="match status" value="1"/>
</dbReference>
<feature type="repeat" description="TPR" evidence="3">
    <location>
        <begin position="62"/>
        <end position="95"/>
    </location>
</feature>
<feature type="domain" description="SPOR" evidence="5">
    <location>
        <begin position="265"/>
        <end position="341"/>
    </location>
</feature>
<feature type="signal peptide" evidence="4">
    <location>
        <begin position="1"/>
        <end position="20"/>
    </location>
</feature>
<organism evidence="6 7">
    <name type="scientific">Hydrogenivirga caldilitoris</name>
    <dbReference type="NCBI Taxonomy" id="246264"/>
    <lineage>
        <taxon>Bacteria</taxon>
        <taxon>Pseudomonadati</taxon>
        <taxon>Aquificota</taxon>
        <taxon>Aquificia</taxon>
        <taxon>Aquificales</taxon>
        <taxon>Aquificaceae</taxon>
        <taxon>Hydrogenivirga</taxon>
    </lineage>
</organism>
<dbReference type="OrthoDB" id="9899at2"/>
<protein>
    <submittedName>
        <fullName evidence="6">FimV-like protein</fullName>
    </submittedName>
</protein>
<reference evidence="6 7" key="1">
    <citation type="submission" date="2018-10" db="EMBL/GenBank/DDBJ databases">
        <title>Genomic Encyclopedia of Archaeal and Bacterial Type Strains, Phase II (KMG-II): from individual species to whole genera.</title>
        <authorList>
            <person name="Goeker M."/>
        </authorList>
    </citation>
    <scope>NUCLEOTIDE SEQUENCE [LARGE SCALE GENOMIC DNA]</scope>
    <source>
        <strain evidence="6 7">DSM 16510</strain>
    </source>
</reference>
<dbReference type="GO" id="GO:0042834">
    <property type="term" value="F:peptidoglycan binding"/>
    <property type="evidence" value="ECO:0007669"/>
    <property type="project" value="InterPro"/>
</dbReference>
<dbReference type="PROSITE" id="PS51724">
    <property type="entry name" value="SPOR"/>
    <property type="match status" value="1"/>
</dbReference>
<dbReference type="Pfam" id="PF13432">
    <property type="entry name" value="TPR_16"/>
    <property type="match status" value="1"/>
</dbReference>
<dbReference type="PROSITE" id="PS50005">
    <property type="entry name" value="TPR"/>
    <property type="match status" value="5"/>
</dbReference>
<dbReference type="Gene3D" id="3.30.70.1070">
    <property type="entry name" value="Sporulation related repeat"/>
    <property type="match status" value="1"/>
</dbReference>
<keyword evidence="7" id="KW-1185">Reference proteome</keyword>
<sequence>MRKLLSLLLAGLLISCSAKQEQSKQEEWRYLYDLGMSAYYAKNYSEAIARLYKAAKLAPQEPTIWNALGITYMEVEEYSKAEEAFKKALESNPNNSEAKMNLGILYLKMGDHQRAVNFLQEALSDETFDKKHIAFYYMAKVYKETGDREKYIEYLKKATAYNPLFIEAQLELGSAYLDDKRYEEAERLFKTLISNNFKTSEIYLNLARVYYETGDYEKAKESVKLVLEDKQASNLQRTQAYELLSRILVEEQRKSLRRNFVRIKRKHEGKFGIQIAAFSTHQRAETLVEELKAKGLKELEILESSGIYKVIYGRFPDRETAQKELERLRKHQIYGFIVEVE</sequence>
<evidence type="ECO:0000313" key="6">
    <source>
        <dbReference type="EMBL" id="RLJ69845.1"/>
    </source>
</evidence>
<proteinExistence type="predicted"/>
<dbReference type="Gene3D" id="1.20.58.2200">
    <property type="match status" value="1"/>
</dbReference>
<dbReference type="PROSITE" id="PS50293">
    <property type="entry name" value="TPR_REGION"/>
    <property type="match status" value="2"/>
</dbReference>
<evidence type="ECO:0000313" key="7">
    <source>
        <dbReference type="Proteomes" id="UP000267841"/>
    </source>
</evidence>
<dbReference type="Pfam" id="PF14559">
    <property type="entry name" value="TPR_19"/>
    <property type="match status" value="1"/>
</dbReference>
<dbReference type="RefSeq" id="WP_121008737.1">
    <property type="nucleotide sequence ID" value="NZ_RCCJ01000001.1"/>
</dbReference>
<comment type="caution">
    <text evidence="6">The sequence shown here is derived from an EMBL/GenBank/DDBJ whole genome shotgun (WGS) entry which is preliminary data.</text>
</comment>
<feature type="chain" id="PRO_5019848398" evidence="4">
    <location>
        <begin position="21"/>
        <end position="341"/>
    </location>
</feature>
<name>A0A497XLY5_9AQUI</name>
<dbReference type="PANTHER" id="PTHR45586">
    <property type="entry name" value="TPR REPEAT-CONTAINING PROTEIN PA4667"/>
    <property type="match status" value="1"/>
</dbReference>
<evidence type="ECO:0000256" key="3">
    <source>
        <dbReference type="PROSITE-ProRule" id="PRU00339"/>
    </source>
</evidence>
<dbReference type="Proteomes" id="UP000267841">
    <property type="component" value="Unassembled WGS sequence"/>
</dbReference>
<feature type="repeat" description="TPR" evidence="3">
    <location>
        <begin position="166"/>
        <end position="199"/>
    </location>
</feature>
<dbReference type="InterPro" id="IPR051012">
    <property type="entry name" value="CellSynth/LPSAsmb/PSIAsmb"/>
</dbReference>
<dbReference type="Pfam" id="PF05036">
    <property type="entry name" value="SPOR"/>
    <property type="match status" value="1"/>
</dbReference>
<keyword evidence="2 3" id="KW-0802">TPR repeat</keyword>
<gene>
    <name evidence="6" type="ORF">BCF55_0102</name>
</gene>
<evidence type="ECO:0000256" key="1">
    <source>
        <dbReference type="ARBA" id="ARBA00022737"/>
    </source>
</evidence>
<dbReference type="SMART" id="SM00028">
    <property type="entry name" value="TPR"/>
    <property type="match status" value="6"/>
</dbReference>
<dbReference type="EMBL" id="RCCJ01000001">
    <property type="protein sequence ID" value="RLJ69845.1"/>
    <property type="molecule type" value="Genomic_DNA"/>
</dbReference>
<evidence type="ECO:0000259" key="5">
    <source>
        <dbReference type="PROSITE" id="PS51724"/>
    </source>
</evidence>
<feature type="repeat" description="TPR" evidence="3">
    <location>
        <begin position="28"/>
        <end position="61"/>
    </location>
</feature>
<evidence type="ECO:0000256" key="2">
    <source>
        <dbReference type="ARBA" id="ARBA00022803"/>
    </source>
</evidence>
<dbReference type="InterPro" id="IPR019734">
    <property type="entry name" value="TPR_rpt"/>
</dbReference>
<dbReference type="InterPro" id="IPR011990">
    <property type="entry name" value="TPR-like_helical_dom_sf"/>
</dbReference>
<dbReference type="Pfam" id="PF13174">
    <property type="entry name" value="TPR_6"/>
    <property type="match status" value="1"/>
</dbReference>
<feature type="repeat" description="TPR" evidence="3">
    <location>
        <begin position="96"/>
        <end position="129"/>
    </location>
</feature>